<organism evidence="1 2">
    <name type="scientific">Catenaria anguillulae PL171</name>
    <dbReference type="NCBI Taxonomy" id="765915"/>
    <lineage>
        <taxon>Eukaryota</taxon>
        <taxon>Fungi</taxon>
        <taxon>Fungi incertae sedis</taxon>
        <taxon>Blastocladiomycota</taxon>
        <taxon>Blastocladiomycetes</taxon>
        <taxon>Blastocladiales</taxon>
        <taxon>Catenariaceae</taxon>
        <taxon>Catenaria</taxon>
    </lineage>
</organism>
<reference evidence="1 2" key="1">
    <citation type="submission" date="2016-07" db="EMBL/GenBank/DDBJ databases">
        <title>Pervasive Adenine N6-methylation of Active Genes in Fungi.</title>
        <authorList>
            <consortium name="DOE Joint Genome Institute"/>
            <person name="Mondo S.J."/>
            <person name="Dannebaum R.O."/>
            <person name="Kuo R.C."/>
            <person name="Labutti K."/>
            <person name="Haridas S."/>
            <person name="Kuo A."/>
            <person name="Salamov A."/>
            <person name="Ahrendt S.R."/>
            <person name="Lipzen A."/>
            <person name="Sullivan W."/>
            <person name="Andreopoulos W.B."/>
            <person name="Clum A."/>
            <person name="Lindquist E."/>
            <person name="Daum C."/>
            <person name="Ramamoorthy G.K."/>
            <person name="Gryganskyi A."/>
            <person name="Culley D."/>
            <person name="Magnuson J.K."/>
            <person name="James T.Y."/>
            <person name="O'Malley M.A."/>
            <person name="Stajich J.E."/>
            <person name="Spatafora J.W."/>
            <person name="Visel A."/>
            <person name="Grigoriev I.V."/>
        </authorList>
    </citation>
    <scope>NUCLEOTIDE SEQUENCE [LARGE SCALE GENOMIC DNA]</scope>
    <source>
        <strain evidence="1 2">PL171</strain>
    </source>
</reference>
<evidence type="ECO:0000313" key="2">
    <source>
        <dbReference type="Proteomes" id="UP000193411"/>
    </source>
</evidence>
<gene>
    <name evidence="1" type="ORF">BCR44DRAFT_1436406</name>
</gene>
<evidence type="ECO:0000313" key="1">
    <source>
        <dbReference type="EMBL" id="ORZ34298.1"/>
    </source>
</evidence>
<name>A0A1Y2HI72_9FUNG</name>
<dbReference type="AlphaFoldDB" id="A0A1Y2HI72"/>
<accession>A0A1Y2HI72</accession>
<comment type="caution">
    <text evidence="1">The sequence shown here is derived from an EMBL/GenBank/DDBJ whole genome shotgun (WGS) entry which is preliminary data.</text>
</comment>
<dbReference type="EMBL" id="MCFL01000029">
    <property type="protein sequence ID" value="ORZ34298.1"/>
    <property type="molecule type" value="Genomic_DNA"/>
</dbReference>
<sequence length="733" mass="82575">MHTHSMHNQPMMPTGALAARLALTRPRPVLPATCRRLYRSIASANGIALQVGWAWRNRVLLGLGNDVTLYHGDGETNGGDDGDDWLTKHLNIEYPYSPALVDSHLAYYLRVYLPRPTSDPTRYAAAMSPSSSSSSQDALFNDQYVEEYLLSPTRSPLLRQWKHWTATEPVEIEIRRVRRRLTVYALVLEPEMTFTETPPSPSRQQQKWWQPVPDLSLSYFRHTLTTLVDADPTLRHLCLPASYFTIFCIDNRHVLRNHFSDYWVQDYGVDPDPPISLSAFLLLASLYELSSELVDILHQLVEDVCATPDRSGGVNRVIELAKVLRSKYPMLVRDAGSPWARATKDPITFLRLIQEADVEMDEAARANVVVDYVIRDMAHDPEGRVFAYAVSQGYVGKDDWPLVWLRAMVLGHKEDGDGDDMHVARIVDAMGSTAAVLEATHSGSVLDFNHRSAIRLLFATRSKYPHLFVPLMDHVAVLPGVDVIQQIICEDDWCTIIARTTVEMWNSPTGLALTLDLLAQWTPPQSMTPSTAASQLWLKRTFICTLFSHLISISDDFVSMLSRSQLAMLIACVLHRDSRCGDDLIRDTNTLAGGPISRQLSRMGQGVFPIPHELPSSTLPEVLESVLVPAWISTGLPWTQSVPSDHQLLTELEAWVRRAVEQKRWASRSRSEREWSQKLVEAMADLDPGWVWAVVQSVEHDAGKRMNKKKKDKKAASVVAEYARTKLALHGFH</sequence>
<keyword evidence="2" id="KW-1185">Reference proteome</keyword>
<dbReference type="Proteomes" id="UP000193411">
    <property type="component" value="Unassembled WGS sequence"/>
</dbReference>
<protein>
    <submittedName>
        <fullName evidence="1">Uncharacterized protein</fullName>
    </submittedName>
</protein>
<proteinExistence type="predicted"/>